<evidence type="ECO:0000313" key="6">
    <source>
        <dbReference type="EMBL" id="KKY29172.1"/>
    </source>
</evidence>
<dbReference type="GO" id="GO:0000976">
    <property type="term" value="F:transcription cis-regulatory region binding"/>
    <property type="evidence" value="ECO:0007669"/>
    <property type="project" value="TreeGrafter"/>
</dbReference>
<reference evidence="6 7" key="1">
    <citation type="submission" date="2015-05" db="EMBL/GenBank/DDBJ databases">
        <title>Distinctive expansion of gene families associated with plant cell wall degradation and secondary metabolism in the genomes of grapevine trunk pathogens.</title>
        <authorList>
            <person name="Lawrence D.P."/>
            <person name="Travadon R."/>
            <person name="Rolshausen P.E."/>
            <person name="Baumgartner K."/>
        </authorList>
    </citation>
    <scope>NUCLEOTIDE SEQUENCE [LARGE SCALE GENOMIC DNA]</scope>
    <source>
        <strain evidence="6">UCRPC4</strain>
    </source>
</reference>
<protein>
    <submittedName>
        <fullName evidence="6">Putative arid bright domain protein</fullName>
    </submittedName>
</protein>
<evidence type="ECO:0000259" key="5">
    <source>
        <dbReference type="PROSITE" id="PS51011"/>
    </source>
</evidence>
<dbReference type="GO" id="GO:0006357">
    <property type="term" value="P:regulation of transcription by RNA polymerase II"/>
    <property type="evidence" value="ECO:0007669"/>
    <property type="project" value="TreeGrafter"/>
</dbReference>
<keyword evidence="1" id="KW-0805">Transcription regulation</keyword>
<evidence type="ECO:0000256" key="3">
    <source>
        <dbReference type="ARBA" id="ARBA00023242"/>
    </source>
</evidence>
<feature type="compositionally biased region" description="Polar residues" evidence="4">
    <location>
        <begin position="206"/>
        <end position="240"/>
    </location>
</feature>
<dbReference type="SUPFAM" id="SSF46774">
    <property type="entry name" value="ARID-like"/>
    <property type="match status" value="1"/>
</dbReference>
<dbReference type="SMART" id="SM00501">
    <property type="entry name" value="BRIGHT"/>
    <property type="match status" value="1"/>
</dbReference>
<feature type="compositionally biased region" description="Polar residues" evidence="4">
    <location>
        <begin position="247"/>
        <end position="274"/>
    </location>
</feature>
<feature type="compositionally biased region" description="Low complexity" evidence="4">
    <location>
        <begin position="16"/>
        <end position="34"/>
    </location>
</feature>
<sequence>MTQQMGGQGMSAHQKAYQMQIQAQARQLQQAAAQNRPGSSGMGHPGAMPNAVPNPAMAGMQPGLNKATPENFIRQVQSFMAQRGQSVDLNPVLFGRPVNPMQLYGIVLKMGGSAKISKANQWPFIAQQLQFPPMQQAGAAAELQRYWMQNLAPYEMAWLASKQQQQPVPPQQHGAPKPDHMRMGSQGQPATHMSPVKSMPMAGQEPNHQFPQGPQPVQNGMKPMNNNMSHPQTDNLQNGVPTKPETRQPSTSSQNRMSLSRQGDPTQSNGQTENYAMLSPAKRLDTGAGKDMTAIQTPATMPPKEPIEDPFKPTVISESPFHGPINVQEIYPIADAILNSKPVAPEYRELGVIDLHALNMAIKSGIHAEVRVALDALTVVSCEGHLQLSLENCDDLVETLIDCAQDQLDFLVEHATEVCDEIDLLSYEDVVRGCRSETDTMQDVPEFASVEYDLDRAADRLICITTLLRNFSFYEANFNALGMTEVIKFMTTVIRYLGTRNMLLRNHRNTLDFMKDVVIYLSNLSTSIQLPGKEEALYFLHFLLTFAPSPSPVTTTSDKVFFTTYNPQIHKYMPSAVDSLAKLLARDDPNRTFYKSIFAADAISNPPYTLLSRAFGLAIAPIPESHKGNLIAMVEARKPFILQGMLAAEILANLAPGSESKLARSWLESTDGFAISLLRLICMLSTNKVATQVAQRMPQAARIGAEHDAMAYNAITHRGLAVLRRLAEKSRSGDSDDSKIPTNVLPKKESLLGALVTPDIDPFVVRQLCIYSGMED</sequence>
<organism evidence="6 7">
    <name type="scientific">Phaeomoniella chlamydospora</name>
    <name type="common">Phaeoacremonium chlamydosporum</name>
    <dbReference type="NCBI Taxonomy" id="158046"/>
    <lineage>
        <taxon>Eukaryota</taxon>
        <taxon>Fungi</taxon>
        <taxon>Dikarya</taxon>
        <taxon>Ascomycota</taxon>
        <taxon>Pezizomycotina</taxon>
        <taxon>Eurotiomycetes</taxon>
        <taxon>Chaetothyriomycetidae</taxon>
        <taxon>Phaeomoniellales</taxon>
        <taxon>Phaeomoniellaceae</taxon>
        <taxon>Phaeomoniella</taxon>
    </lineage>
</organism>
<feature type="region of interest" description="Disordered" evidence="4">
    <location>
        <begin position="162"/>
        <end position="288"/>
    </location>
</feature>
<dbReference type="Gene3D" id="1.10.150.60">
    <property type="entry name" value="ARID DNA-binding domain"/>
    <property type="match status" value="1"/>
</dbReference>
<keyword evidence="2" id="KW-0804">Transcription</keyword>
<dbReference type="InterPro" id="IPR036431">
    <property type="entry name" value="ARID_dom_sf"/>
</dbReference>
<accession>A0A0G2F303</accession>
<keyword evidence="3" id="KW-0539">Nucleus</keyword>
<dbReference type="Pfam" id="PF01388">
    <property type="entry name" value="ARID"/>
    <property type="match status" value="1"/>
</dbReference>
<dbReference type="PANTHER" id="PTHR13964:SF27">
    <property type="entry name" value="HAT-TRICK, ISOFORM D"/>
    <property type="match status" value="1"/>
</dbReference>
<proteinExistence type="predicted"/>
<dbReference type="AlphaFoldDB" id="A0A0G2F303"/>
<dbReference type="Proteomes" id="UP000053317">
    <property type="component" value="Unassembled WGS sequence"/>
</dbReference>
<name>A0A0G2F303_PHACM</name>
<keyword evidence="7" id="KW-1185">Reference proteome</keyword>
<evidence type="ECO:0000256" key="4">
    <source>
        <dbReference type="SAM" id="MobiDB-lite"/>
    </source>
</evidence>
<dbReference type="GO" id="GO:0016514">
    <property type="term" value="C:SWI/SNF complex"/>
    <property type="evidence" value="ECO:0007669"/>
    <property type="project" value="TreeGrafter"/>
</dbReference>
<dbReference type="InterPro" id="IPR051232">
    <property type="entry name" value="ARID/SWI1_ChromRemod"/>
</dbReference>
<evidence type="ECO:0000256" key="1">
    <source>
        <dbReference type="ARBA" id="ARBA00023015"/>
    </source>
</evidence>
<dbReference type="SMART" id="SM01014">
    <property type="entry name" value="ARID"/>
    <property type="match status" value="1"/>
</dbReference>
<gene>
    <name evidence="6" type="ORF">UCRPC4_g00078</name>
</gene>
<dbReference type="EMBL" id="LCWF01000002">
    <property type="protein sequence ID" value="KKY29172.1"/>
    <property type="molecule type" value="Genomic_DNA"/>
</dbReference>
<dbReference type="InterPro" id="IPR001606">
    <property type="entry name" value="ARID_dom"/>
</dbReference>
<feature type="compositionally biased region" description="Low complexity" evidence="4">
    <location>
        <begin position="45"/>
        <end position="60"/>
    </location>
</feature>
<dbReference type="PROSITE" id="PS51011">
    <property type="entry name" value="ARID"/>
    <property type="match status" value="1"/>
</dbReference>
<dbReference type="PANTHER" id="PTHR13964">
    <property type="entry name" value="RBP-RELATED"/>
    <property type="match status" value="1"/>
</dbReference>
<evidence type="ECO:0000256" key="2">
    <source>
        <dbReference type="ARBA" id="ARBA00023163"/>
    </source>
</evidence>
<evidence type="ECO:0000313" key="7">
    <source>
        <dbReference type="Proteomes" id="UP000053317"/>
    </source>
</evidence>
<comment type="caution">
    <text evidence="6">The sequence shown here is derived from an EMBL/GenBank/DDBJ whole genome shotgun (WGS) entry which is preliminary data.</text>
</comment>
<dbReference type="OrthoDB" id="1938591at2759"/>
<feature type="domain" description="ARID" evidence="5">
    <location>
        <begin position="66"/>
        <end position="159"/>
    </location>
</feature>
<dbReference type="CDD" id="cd16871">
    <property type="entry name" value="ARID_Swi1p-like"/>
    <property type="match status" value="1"/>
</dbReference>
<feature type="region of interest" description="Disordered" evidence="4">
    <location>
        <begin position="1"/>
        <end position="66"/>
    </location>
</feature>
<reference evidence="6 7" key="2">
    <citation type="submission" date="2015-05" db="EMBL/GenBank/DDBJ databases">
        <authorList>
            <person name="Morales-Cruz A."/>
            <person name="Amrine K.C."/>
            <person name="Cantu D."/>
        </authorList>
    </citation>
    <scope>NUCLEOTIDE SEQUENCE [LARGE SCALE GENOMIC DNA]</scope>
    <source>
        <strain evidence="6">UCRPC4</strain>
    </source>
</reference>